<name>A0A413W137_9FIRM</name>
<comment type="caution">
    <text evidence="1">The sequence shown here is derived from an EMBL/GenBank/DDBJ whole genome shotgun (WGS) entry which is preliminary data.</text>
</comment>
<reference evidence="1 2" key="1">
    <citation type="submission" date="2018-08" db="EMBL/GenBank/DDBJ databases">
        <title>A genome reference for cultivated species of the human gut microbiota.</title>
        <authorList>
            <person name="Zou Y."/>
            <person name="Xue W."/>
            <person name="Luo G."/>
        </authorList>
    </citation>
    <scope>NUCLEOTIDE SEQUENCE [LARGE SCALE GENOMIC DNA]</scope>
    <source>
        <strain evidence="1 2">AM40-15AC</strain>
    </source>
</reference>
<sequence>MKEFLEKSLQQNVIMTENKEVYKKLPLAYRGRYNIFTVEMNGVLWMAIHPKENVGLVMLRRDRAGVEKMTGLNCAIFLDRTTFYIKEKLMEEGIPFVIDGKQVFLPFIGYLLSKENERELPPVHLISFLTQKMLLIAIYERWNEVRVSGAAKRLEVSTKSASRCFDELEYLNVNVLGMKGKSRVINIPDDREQLWQQIESVLRNPVIRRFILRKDMKLEKKAGLSALCEYSLLSDNAYPTYAVTKKELKASGVKEEKQASELEEIGCVVLEVGYFTDFLGKGLQDPLSVVLSLTEEEQEEERVDISINEMLEEYVWSRD</sequence>
<dbReference type="EMBL" id="QSGQ01000005">
    <property type="protein sequence ID" value="RHB39551.1"/>
    <property type="molecule type" value="Genomic_DNA"/>
</dbReference>
<protein>
    <recommendedName>
        <fullName evidence="3">MarR family transcriptional regulator</fullName>
    </recommendedName>
</protein>
<evidence type="ECO:0000313" key="1">
    <source>
        <dbReference type="EMBL" id="RHB39551.1"/>
    </source>
</evidence>
<dbReference type="AlphaFoldDB" id="A0A413W137"/>
<accession>A0A413W137</accession>
<gene>
    <name evidence="1" type="ORF">DW885_09075</name>
</gene>
<organism evidence="1 2">
    <name type="scientific">Dorea formicigenerans</name>
    <dbReference type="NCBI Taxonomy" id="39486"/>
    <lineage>
        <taxon>Bacteria</taxon>
        <taxon>Bacillati</taxon>
        <taxon>Bacillota</taxon>
        <taxon>Clostridia</taxon>
        <taxon>Lachnospirales</taxon>
        <taxon>Lachnospiraceae</taxon>
        <taxon>Dorea</taxon>
    </lineage>
</organism>
<evidence type="ECO:0000313" key="2">
    <source>
        <dbReference type="Proteomes" id="UP000284883"/>
    </source>
</evidence>
<proteinExistence type="predicted"/>
<evidence type="ECO:0008006" key="3">
    <source>
        <dbReference type="Google" id="ProtNLM"/>
    </source>
</evidence>
<dbReference type="Proteomes" id="UP000284883">
    <property type="component" value="Unassembled WGS sequence"/>
</dbReference>
<dbReference type="RefSeq" id="WP_118001173.1">
    <property type="nucleotide sequence ID" value="NZ_QSGQ01000005.1"/>
</dbReference>